<gene>
    <name evidence="1" type="ORF">PHYSODRAFT_477380</name>
</gene>
<dbReference type="SMR" id="G4YDY9"/>
<dbReference type="AlphaFoldDB" id="G4YDY9"/>
<keyword evidence="2" id="KW-1185">Reference proteome</keyword>
<dbReference type="EMBL" id="JH159151">
    <property type="protein sequence ID" value="EGZ29007.1"/>
    <property type="molecule type" value="Genomic_DNA"/>
</dbReference>
<protein>
    <submittedName>
        <fullName evidence="1">Uncharacterized protein</fullName>
    </submittedName>
</protein>
<reference evidence="1 2" key="1">
    <citation type="journal article" date="2006" name="Science">
        <title>Phytophthora genome sequences uncover evolutionary origins and mechanisms of pathogenesis.</title>
        <authorList>
            <person name="Tyler B.M."/>
            <person name="Tripathy S."/>
            <person name="Zhang X."/>
            <person name="Dehal P."/>
            <person name="Jiang R.H."/>
            <person name="Aerts A."/>
            <person name="Arredondo F.D."/>
            <person name="Baxter L."/>
            <person name="Bensasson D."/>
            <person name="Beynon J.L."/>
            <person name="Chapman J."/>
            <person name="Damasceno C.M."/>
            <person name="Dorrance A.E."/>
            <person name="Dou D."/>
            <person name="Dickerman A.W."/>
            <person name="Dubchak I.L."/>
            <person name="Garbelotto M."/>
            <person name="Gijzen M."/>
            <person name="Gordon S.G."/>
            <person name="Govers F."/>
            <person name="Grunwald N.J."/>
            <person name="Huang W."/>
            <person name="Ivors K.L."/>
            <person name="Jones R.W."/>
            <person name="Kamoun S."/>
            <person name="Krampis K."/>
            <person name="Lamour K.H."/>
            <person name="Lee M.K."/>
            <person name="McDonald W.H."/>
            <person name="Medina M."/>
            <person name="Meijer H.J."/>
            <person name="Nordberg E.K."/>
            <person name="Maclean D.J."/>
            <person name="Ospina-Giraldo M.D."/>
            <person name="Morris P.F."/>
            <person name="Phuntumart V."/>
            <person name="Putnam N.H."/>
            <person name="Rash S."/>
            <person name="Rose J.K."/>
            <person name="Sakihama Y."/>
            <person name="Salamov A.A."/>
            <person name="Savidor A."/>
            <person name="Scheuring C.F."/>
            <person name="Smith B.M."/>
            <person name="Sobral B.W."/>
            <person name="Terry A."/>
            <person name="Torto-Alalibo T.A."/>
            <person name="Win J."/>
            <person name="Xu Z."/>
            <person name="Zhang H."/>
            <person name="Grigoriev I.V."/>
            <person name="Rokhsar D.S."/>
            <person name="Boore J.L."/>
        </authorList>
    </citation>
    <scope>NUCLEOTIDE SEQUENCE [LARGE SCALE GENOMIC DNA]</scope>
    <source>
        <strain evidence="1 2">P6497</strain>
    </source>
</reference>
<accession>G4YDY9</accession>
<sequence length="167" mass="19136">MASSYSLAVPGAGSMADVLARIKKLSDDMNETKRACSRLHGRLEVVFTTLQNMELDDSQDICERTVDVVSKYLQFLTRYHGKDLVHRVVEHSTMMDQLRHFHEEVAVVFELLSIFLTSNWGAEWEDDHHLQMEVLTATVKSCAVIRSELQDPRDRAEALLLLKFEVE</sequence>
<evidence type="ECO:0000313" key="2">
    <source>
        <dbReference type="Proteomes" id="UP000002640"/>
    </source>
</evidence>
<dbReference type="KEGG" id="psoj:PHYSODRAFT_477380"/>
<organism evidence="1 2">
    <name type="scientific">Phytophthora sojae (strain P6497)</name>
    <name type="common">Soybean stem and root rot agent</name>
    <name type="synonym">Phytophthora megasperma f. sp. glycines</name>
    <dbReference type="NCBI Taxonomy" id="1094619"/>
    <lineage>
        <taxon>Eukaryota</taxon>
        <taxon>Sar</taxon>
        <taxon>Stramenopiles</taxon>
        <taxon>Oomycota</taxon>
        <taxon>Peronosporomycetes</taxon>
        <taxon>Peronosporales</taxon>
        <taxon>Peronosporaceae</taxon>
        <taxon>Phytophthora</taxon>
    </lineage>
</organism>
<dbReference type="GeneID" id="20654884"/>
<dbReference type="InParanoid" id="G4YDY9"/>
<proteinExistence type="predicted"/>
<feature type="non-terminal residue" evidence="1">
    <location>
        <position position="167"/>
    </location>
</feature>
<dbReference type="RefSeq" id="XP_009516282.1">
    <property type="nucleotide sequence ID" value="XM_009517987.1"/>
</dbReference>
<evidence type="ECO:0000313" key="1">
    <source>
        <dbReference type="EMBL" id="EGZ29007.1"/>
    </source>
</evidence>
<name>G4YDY9_PHYSP</name>
<dbReference type="Proteomes" id="UP000002640">
    <property type="component" value="Unassembled WGS sequence"/>
</dbReference>